<dbReference type="EMBL" id="NIDE01000014">
    <property type="protein sequence ID" value="OWK38597.1"/>
    <property type="molecule type" value="Genomic_DNA"/>
</dbReference>
<keyword evidence="3" id="KW-1185">Reference proteome</keyword>
<feature type="compositionally biased region" description="Basic and acidic residues" evidence="1">
    <location>
        <begin position="18"/>
        <end position="29"/>
    </location>
</feature>
<feature type="region of interest" description="Disordered" evidence="1">
    <location>
        <begin position="1"/>
        <end position="31"/>
    </location>
</feature>
<reference evidence="3" key="1">
    <citation type="submission" date="2017-06" db="EMBL/GenBank/DDBJ databases">
        <title>Genome analysis of Fimbriiglobus ruber SP5, the first member of the order Planctomycetales with confirmed chitinolytic capability.</title>
        <authorList>
            <person name="Ravin N.V."/>
            <person name="Rakitin A.L."/>
            <person name="Ivanova A.A."/>
            <person name="Beletsky A.V."/>
            <person name="Kulichevskaya I.S."/>
            <person name="Mardanov A.V."/>
            <person name="Dedysh S.N."/>
        </authorList>
    </citation>
    <scope>NUCLEOTIDE SEQUENCE [LARGE SCALE GENOMIC DNA]</scope>
    <source>
        <strain evidence="3">SP5</strain>
    </source>
</reference>
<name>A0A225DR27_9BACT</name>
<evidence type="ECO:0000256" key="1">
    <source>
        <dbReference type="SAM" id="MobiDB-lite"/>
    </source>
</evidence>
<protein>
    <submittedName>
        <fullName evidence="2">Uncharacterized protein</fullName>
    </submittedName>
</protein>
<gene>
    <name evidence="2" type="ORF">FRUB_07717</name>
</gene>
<evidence type="ECO:0000313" key="2">
    <source>
        <dbReference type="EMBL" id="OWK38597.1"/>
    </source>
</evidence>
<evidence type="ECO:0000313" key="3">
    <source>
        <dbReference type="Proteomes" id="UP000214646"/>
    </source>
</evidence>
<comment type="caution">
    <text evidence="2">The sequence shown here is derived from an EMBL/GenBank/DDBJ whole genome shotgun (WGS) entry which is preliminary data.</text>
</comment>
<sequence>MPGNVGGNPGNSKPFVQRPRDRRQSRPHADLIFPFREQIGLNL</sequence>
<dbReference type="AlphaFoldDB" id="A0A225DR27"/>
<organism evidence="2 3">
    <name type="scientific">Fimbriiglobus ruber</name>
    <dbReference type="NCBI Taxonomy" id="1908690"/>
    <lineage>
        <taxon>Bacteria</taxon>
        <taxon>Pseudomonadati</taxon>
        <taxon>Planctomycetota</taxon>
        <taxon>Planctomycetia</taxon>
        <taxon>Gemmatales</taxon>
        <taxon>Gemmataceae</taxon>
        <taxon>Fimbriiglobus</taxon>
    </lineage>
</organism>
<accession>A0A225DR27</accession>
<dbReference type="Proteomes" id="UP000214646">
    <property type="component" value="Unassembled WGS sequence"/>
</dbReference>
<proteinExistence type="predicted"/>